<accession>A0A176VJC6</accession>
<dbReference type="EMBL" id="LVLJ01003548">
    <property type="protein sequence ID" value="OAE21049.1"/>
    <property type="molecule type" value="Genomic_DNA"/>
</dbReference>
<reference evidence="2" key="1">
    <citation type="submission" date="2016-03" db="EMBL/GenBank/DDBJ databases">
        <title>Mechanisms controlling the formation of the plant cell surface in tip-growing cells are functionally conserved among land plants.</title>
        <authorList>
            <person name="Honkanen S."/>
            <person name="Jones V.A."/>
            <person name="Morieri G."/>
            <person name="Champion C."/>
            <person name="Hetherington A.J."/>
            <person name="Kelly S."/>
            <person name="Saint-Marcoux D."/>
            <person name="Proust H."/>
            <person name="Prescott H."/>
            <person name="Dolan L."/>
        </authorList>
    </citation>
    <scope>NUCLEOTIDE SEQUENCE [LARGE SCALE GENOMIC DNA]</scope>
    <source>
        <tissue evidence="2">Whole gametophyte</tissue>
    </source>
</reference>
<evidence type="ECO:0000313" key="3">
    <source>
        <dbReference type="Proteomes" id="UP000077202"/>
    </source>
</evidence>
<protein>
    <submittedName>
        <fullName evidence="2">Uncharacterized protein</fullName>
    </submittedName>
</protein>
<proteinExistence type="predicted"/>
<comment type="caution">
    <text evidence="2">The sequence shown here is derived from an EMBL/GenBank/DDBJ whole genome shotgun (WGS) entry which is preliminary data.</text>
</comment>
<sequence length="170" mass="19314">MIQEWNDKSETNADGFRGNPALWQIWDWEKVMGRCVGEDGDLTFDSESVKSRLNSTELVELEAELAGTEQEGPSEKGLRPSKWRPSAKLEEDPSKEAEEKKVDTEVEILNRKPKPPTRIIVYTYSRKKSLKILVVSSNTKEDLTSLEELVNRVVEGVERTITEQQPVPSP</sequence>
<gene>
    <name evidence="2" type="ORF">AXG93_606s1350</name>
</gene>
<dbReference type="AlphaFoldDB" id="A0A176VJC6"/>
<keyword evidence="3" id="KW-1185">Reference proteome</keyword>
<organism evidence="2 3">
    <name type="scientific">Marchantia polymorpha subsp. ruderalis</name>
    <dbReference type="NCBI Taxonomy" id="1480154"/>
    <lineage>
        <taxon>Eukaryota</taxon>
        <taxon>Viridiplantae</taxon>
        <taxon>Streptophyta</taxon>
        <taxon>Embryophyta</taxon>
        <taxon>Marchantiophyta</taxon>
        <taxon>Marchantiopsida</taxon>
        <taxon>Marchantiidae</taxon>
        <taxon>Marchantiales</taxon>
        <taxon>Marchantiaceae</taxon>
        <taxon>Marchantia</taxon>
    </lineage>
</organism>
<feature type="compositionally biased region" description="Basic and acidic residues" evidence="1">
    <location>
        <begin position="87"/>
        <end position="109"/>
    </location>
</feature>
<evidence type="ECO:0000313" key="2">
    <source>
        <dbReference type="EMBL" id="OAE21049.1"/>
    </source>
</evidence>
<name>A0A176VJC6_MARPO</name>
<feature type="region of interest" description="Disordered" evidence="1">
    <location>
        <begin position="61"/>
        <end position="109"/>
    </location>
</feature>
<evidence type="ECO:0000256" key="1">
    <source>
        <dbReference type="SAM" id="MobiDB-lite"/>
    </source>
</evidence>
<dbReference type="Proteomes" id="UP000077202">
    <property type="component" value="Unassembled WGS sequence"/>
</dbReference>